<gene>
    <name evidence="2" type="ORF">PPSIR1_32168</name>
</gene>
<comment type="caution">
    <text evidence="2">The sequence shown here is derived from an EMBL/GenBank/DDBJ whole genome shotgun (WGS) entry which is preliminary data.</text>
</comment>
<protein>
    <recommendedName>
        <fullName evidence="4">Lipoprotein</fullName>
    </recommendedName>
</protein>
<evidence type="ECO:0000313" key="2">
    <source>
        <dbReference type="EMBL" id="EDM79851.1"/>
    </source>
</evidence>
<keyword evidence="3" id="KW-1185">Reference proteome</keyword>
<dbReference type="AlphaFoldDB" id="A6G301"/>
<dbReference type="EMBL" id="ABCS01000016">
    <property type="protein sequence ID" value="EDM79851.1"/>
    <property type="molecule type" value="Genomic_DNA"/>
</dbReference>
<accession>A6G301</accession>
<dbReference type="OrthoDB" id="184858at2"/>
<feature type="region of interest" description="Disordered" evidence="1">
    <location>
        <begin position="19"/>
        <end position="53"/>
    </location>
</feature>
<feature type="compositionally biased region" description="Low complexity" evidence="1">
    <location>
        <begin position="19"/>
        <end position="30"/>
    </location>
</feature>
<reference evidence="2 3" key="1">
    <citation type="submission" date="2007-06" db="EMBL/GenBank/DDBJ databases">
        <authorList>
            <person name="Shimkets L."/>
            <person name="Ferriera S."/>
            <person name="Johnson J."/>
            <person name="Kravitz S."/>
            <person name="Beeson K."/>
            <person name="Sutton G."/>
            <person name="Rogers Y.-H."/>
            <person name="Friedman R."/>
            <person name="Frazier M."/>
            <person name="Venter J.C."/>
        </authorList>
    </citation>
    <scope>NUCLEOTIDE SEQUENCE [LARGE SCALE GENOMIC DNA]</scope>
    <source>
        <strain evidence="2 3">SIR-1</strain>
    </source>
</reference>
<dbReference type="Proteomes" id="UP000005801">
    <property type="component" value="Unassembled WGS sequence"/>
</dbReference>
<feature type="compositionally biased region" description="Pro residues" evidence="1">
    <location>
        <begin position="31"/>
        <end position="49"/>
    </location>
</feature>
<dbReference type="STRING" id="391625.PPSIR1_32168"/>
<name>A6G301_9BACT</name>
<organism evidence="2 3">
    <name type="scientific">Plesiocystis pacifica SIR-1</name>
    <dbReference type="NCBI Taxonomy" id="391625"/>
    <lineage>
        <taxon>Bacteria</taxon>
        <taxon>Pseudomonadati</taxon>
        <taxon>Myxococcota</taxon>
        <taxon>Polyangia</taxon>
        <taxon>Nannocystales</taxon>
        <taxon>Nannocystaceae</taxon>
        <taxon>Plesiocystis</taxon>
    </lineage>
</organism>
<dbReference type="SUPFAM" id="SSF50998">
    <property type="entry name" value="Quinoprotein alcohol dehydrogenase-like"/>
    <property type="match status" value="1"/>
</dbReference>
<evidence type="ECO:0000313" key="3">
    <source>
        <dbReference type="Proteomes" id="UP000005801"/>
    </source>
</evidence>
<dbReference type="RefSeq" id="WP_006971100.1">
    <property type="nucleotide sequence ID" value="NZ_ABCS01000016.1"/>
</dbReference>
<sequence>MRHRNRPLATAFVLAAACSSGEPASGEAGPAPAPTPEPAPAPEAAPAPSPELAGEPTALAALRSNGYGFVVARVVGPSSVVERYDMEGNRRWSATLGDADEAVAVRALAATTAGERPLLAAVEVGTGAARRAALLWLAIDSGEVLAARPRVALDSDGEVASIHALARHPATGWMVTGGQGHDMVVWRVDADGHTHWRHSYGGPGPDRALAIAPSGDDSWRLAGRCADAEGEAVDCLLAIEEGGRMRWNKRYGADAIARVHPDTAVPEHPEPGTGHVLAGAREGRLWVAWIDEAGAQLREQSLDLGEVHGLAVDVERRVTLAGAHLADASSEPRAWLAILDAEAKLLAERDLGPTLVDIIDVVEPPLRPSARQIYASAPSLPSGAKLCALDEALRGCD</sequence>
<dbReference type="PROSITE" id="PS51257">
    <property type="entry name" value="PROKAR_LIPOPROTEIN"/>
    <property type="match status" value="1"/>
</dbReference>
<proteinExistence type="predicted"/>
<dbReference type="InterPro" id="IPR011047">
    <property type="entry name" value="Quinoprotein_ADH-like_sf"/>
</dbReference>
<evidence type="ECO:0008006" key="4">
    <source>
        <dbReference type="Google" id="ProtNLM"/>
    </source>
</evidence>
<evidence type="ECO:0000256" key="1">
    <source>
        <dbReference type="SAM" id="MobiDB-lite"/>
    </source>
</evidence>